<dbReference type="Pfam" id="PF09492">
    <property type="entry name" value="Pec_lyase"/>
    <property type="match status" value="1"/>
</dbReference>
<reference evidence="1 2" key="1">
    <citation type="submission" date="2023-11" db="EMBL/GenBank/DDBJ databases">
        <title>Gilvimarinus fulvus sp. nov., isolated from the surface of Kelp.</title>
        <authorList>
            <person name="Sun Y.Y."/>
            <person name="Gong Y."/>
            <person name="Du Z.J."/>
        </authorList>
    </citation>
    <scope>NUCLEOTIDE SEQUENCE [LARGE SCALE GENOMIC DNA]</scope>
    <source>
        <strain evidence="1 2">SDUM040013</strain>
    </source>
</reference>
<sequence length="382" mass="42785">MNNQPLISLSLSILLAALMGVVGCTAHEPVYREIPTANFASVVDFWHQQSGLSGAQKSQYPPADILPVAENLLLMQRNNGGWPAYHNPFRRLSDTERLQYLKDQNAKDSSFRNYNIFPQVFYLSHVYLQTGDVRYRNAARRAIRLIMASQVYNGGWTLQASDQPQEGEAVLIDTATTLDAQVFLRKVAAGEIPYGYIPFDMRRQAAEAVRKGDQLLLRMQQAYDSRLAIWASAYRLSTSLADAADGEAIAALNVPLSVRVVRYLMAIKRPPAEIVRSVEGAAEWFRGNTLQRWLARQSEASTRSVTSLKSRERLPDKALWAQRYDIVSSTPLHSSATGSARTVWFGRPVDTGAWARPLLQAELKQWRQNVVARPVSKVPEAP</sequence>
<dbReference type="Proteomes" id="UP001273505">
    <property type="component" value="Unassembled WGS sequence"/>
</dbReference>
<evidence type="ECO:0000313" key="2">
    <source>
        <dbReference type="Proteomes" id="UP001273505"/>
    </source>
</evidence>
<dbReference type="EMBL" id="JAXAFO010000007">
    <property type="protein sequence ID" value="MDX6848855.1"/>
    <property type="molecule type" value="Genomic_DNA"/>
</dbReference>
<dbReference type="GO" id="GO:0016829">
    <property type="term" value="F:lyase activity"/>
    <property type="evidence" value="ECO:0007669"/>
    <property type="project" value="UniProtKB-KW"/>
</dbReference>
<dbReference type="Gene3D" id="1.50.10.20">
    <property type="match status" value="1"/>
</dbReference>
<protein>
    <submittedName>
        <fullName evidence="1">Pectate lyase</fullName>
    </submittedName>
</protein>
<dbReference type="RefSeq" id="WP_302723877.1">
    <property type="nucleotide sequence ID" value="NZ_JAULRU010000705.1"/>
</dbReference>
<evidence type="ECO:0000313" key="1">
    <source>
        <dbReference type="EMBL" id="MDX6848855.1"/>
    </source>
</evidence>
<accession>A0ABU4RVG9</accession>
<proteinExistence type="predicted"/>
<gene>
    <name evidence="1" type="ORF">SCD92_05750</name>
</gene>
<keyword evidence="1" id="KW-0456">Lyase</keyword>
<keyword evidence="2" id="KW-1185">Reference proteome</keyword>
<name>A0ABU4RVG9_9GAMM</name>
<organism evidence="1 2">
    <name type="scientific">Gilvimarinus gilvus</name>
    <dbReference type="NCBI Taxonomy" id="3058038"/>
    <lineage>
        <taxon>Bacteria</taxon>
        <taxon>Pseudomonadati</taxon>
        <taxon>Pseudomonadota</taxon>
        <taxon>Gammaproteobacteria</taxon>
        <taxon>Cellvibrionales</taxon>
        <taxon>Cellvibrionaceae</taxon>
        <taxon>Gilvimarinus</taxon>
    </lineage>
</organism>
<comment type="caution">
    <text evidence="1">The sequence shown here is derived from an EMBL/GenBank/DDBJ whole genome shotgun (WGS) entry which is preliminary data.</text>
</comment>
<dbReference type="SUPFAM" id="SSF81853">
    <property type="entry name" value="Family 10 polysaccharide lyase"/>
    <property type="match status" value="1"/>
</dbReference>
<dbReference type="InterPro" id="IPR012669">
    <property type="entry name" value="Pectate_lyase"/>
</dbReference>